<organism evidence="1 2">
    <name type="scientific">Haemaphysalis longicornis</name>
    <name type="common">Bush tick</name>
    <dbReference type="NCBI Taxonomy" id="44386"/>
    <lineage>
        <taxon>Eukaryota</taxon>
        <taxon>Metazoa</taxon>
        <taxon>Ecdysozoa</taxon>
        <taxon>Arthropoda</taxon>
        <taxon>Chelicerata</taxon>
        <taxon>Arachnida</taxon>
        <taxon>Acari</taxon>
        <taxon>Parasitiformes</taxon>
        <taxon>Ixodida</taxon>
        <taxon>Ixodoidea</taxon>
        <taxon>Ixodidae</taxon>
        <taxon>Haemaphysalinae</taxon>
        <taxon>Haemaphysalis</taxon>
    </lineage>
</organism>
<dbReference type="EMBL" id="JABSTR010000009">
    <property type="protein sequence ID" value="KAH9378770.1"/>
    <property type="molecule type" value="Genomic_DNA"/>
</dbReference>
<evidence type="ECO:0000313" key="2">
    <source>
        <dbReference type="Proteomes" id="UP000821853"/>
    </source>
</evidence>
<name>A0A9J6GTH9_HAELO</name>
<comment type="caution">
    <text evidence="1">The sequence shown here is derived from an EMBL/GenBank/DDBJ whole genome shotgun (WGS) entry which is preliminary data.</text>
</comment>
<protein>
    <submittedName>
        <fullName evidence="1">Uncharacterized protein</fullName>
    </submittedName>
</protein>
<keyword evidence="2" id="KW-1185">Reference proteome</keyword>
<reference evidence="1 2" key="1">
    <citation type="journal article" date="2020" name="Cell">
        <title>Large-Scale Comparative Analyses of Tick Genomes Elucidate Their Genetic Diversity and Vector Capacities.</title>
        <authorList>
            <consortium name="Tick Genome and Microbiome Consortium (TIGMIC)"/>
            <person name="Jia N."/>
            <person name="Wang J."/>
            <person name="Shi W."/>
            <person name="Du L."/>
            <person name="Sun Y."/>
            <person name="Zhan W."/>
            <person name="Jiang J.F."/>
            <person name="Wang Q."/>
            <person name="Zhang B."/>
            <person name="Ji P."/>
            <person name="Bell-Sakyi L."/>
            <person name="Cui X.M."/>
            <person name="Yuan T.T."/>
            <person name="Jiang B.G."/>
            <person name="Yang W.F."/>
            <person name="Lam T.T."/>
            <person name="Chang Q.C."/>
            <person name="Ding S.J."/>
            <person name="Wang X.J."/>
            <person name="Zhu J.G."/>
            <person name="Ruan X.D."/>
            <person name="Zhao L."/>
            <person name="Wei J.T."/>
            <person name="Ye R.Z."/>
            <person name="Que T.C."/>
            <person name="Du C.H."/>
            <person name="Zhou Y.H."/>
            <person name="Cheng J.X."/>
            <person name="Dai P.F."/>
            <person name="Guo W.B."/>
            <person name="Han X.H."/>
            <person name="Huang E.J."/>
            <person name="Li L.F."/>
            <person name="Wei W."/>
            <person name="Gao Y.C."/>
            <person name="Liu J.Z."/>
            <person name="Shao H.Z."/>
            <person name="Wang X."/>
            <person name="Wang C.C."/>
            <person name="Yang T.C."/>
            <person name="Huo Q.B."/>
            <person name="Li W."/>
            <person name="Chen H.Y."/>
            <person name="Chen S.E."/>
            <person name="Zhou L.G."/>
            <person name="Ni X.B."/>
            <person name="Tian J.H."/>
            <person name="Sheng Y."/>
            <person name="Liu T."/>
            <person name="Pan Y.S."/>
            <person name="Xia L.Y."/>
            <person name="Li J."/>
            <person name="Zhao F."/>
            <person name="Cao W.C."/>
        </authorList>
    </citation>
    <scope>NUCLEOTIDE SEQUENCE [LARGE SCALE GENOMIC DNA]</scope>
    <source>
        <strain evidence="1">HaeL-2018</strain>
    </source>
</reference>
<dbReference type="Proteomes" id="UP000821853">
    <property type="component" value="Unassembled WGS sequence"/>
</dbReference>
<dbReference type="VEuPathDB" id="VectorBase:HLOH_065285"/>
<gene>
    <name evidence="1" type="ORF">HPB48_017582</name>
</gene>
<dbReference type="AlphaFoldDB" id="A0A9J6GTH9"/>
<sequence length="62" mass="7131">MHGRRQAAPGEGHPCKTKCKFRGEHRMGDRACKTRFITPYVVSKDDRSGALLPKKRKNFSWT</sequence>
<accession>A0A9J6GTH9</accession>
<proteinExistence type="predicted"/>
<evidence type="ECO:0000313" key="1">
    <source>
        <dbReference type="EMBL" id="KAH9378770.1"/>
    </source>
</evidence>